<dbReference type="Pfam" id="PF06985">
    <property type="entry name" value="HET"/>
    <property type="match status" value="1"/>
</dbReference>
<accession>A0A428NI99</accession>
<evidence type="ECO:0000313" key="3">
    <source>
        <dbReference type="Proteomes" id="UP000287972"/>
    </source>
</evidence>
<keyword evidence="3" id="KW-1185">Reference proteome</keyword>
<comment type="caution">
    <text evidence="2">The sequence shown here is derived from an EMBL/GenBank/DDBJ whole genome shotgun (WGS) entry which is preliminary data.</text>
</comment>
<evidence type="ECO:0000313" key="2">
    <source>
        <dbReference type="EMBL" id="RSL40480.1"/>
    </source>
</evidence>
<dbReference type="AlphaFoldDB" id="A0A428NI99"/>
<sequence>MPRTFQDAVRTTRALGIAYLWIDFLCIIQGDEADWEAESAKMEEVFSSAYCTIAASSARSSLDGFLGDRIPRACVIVQTSQMPVWYLAQAIDDFQEHVEQSALNSRG</sequence>
<dbReference type="Proteomes" id="UP000287972">
    <property type="component" value="Unassembled WGS sequence"/>
</dbReference>
<evidence type="ECO:0000259" key="1">
    <source>
        <dbReference type="Pfam" id="PF06985"/>
    </source>
</evidence>
<name>A0A428NI99_9HYPO</name>
<dbReference type="EMBL" id="NKCL01001325">
    <property type="protein sequence ID" value="RSL40480.1"/>
    <property type="molecule type" value="Genomic_DNA"/>
</dbReference>
<organism evidence="2 3">
    <name type="scientific">Fusarium floridanum</name>
    <dbReference type="NCBI Taxonomy" id="1325733"/>
    <lineage>
        <taxon>Eukaryota</taxon>
        <taxon>Fungi</taxon>
        <taxon>Dikarya</taxon>
        <taxon>Ascomycota</taxon>
        <taxon>Pezizomycotina</taxon>
        <taxon>Sordariomycetes</taxon>
        <taxon>Hypocreomycetidae</taxon>
        <taxon>Hypocreales</taxon>
        <taxon>Nectriaceae</taxon>
        <taxon>Fusarium</taxon>
        <taxon>Fusarium solani species complex</taxon>
    </lineage>
</organism>
<proteinExistence type="predicted"/>
<gene>
    <name evidence="2" type="ORF">CEP51_016694</name>
</gene>
<dbReference type="PANTHER" id="PTHR33112:SF16">
    <property type="entry name" value="HETEROKARYON INCOMPATIBILITY DOMAIN-CONTAINING PROTEIN"/>
    <property type="match status" value="1"/>
</dbReference>
<dbReference type="InterPro" id="IPR010730">
    <property type="entry name" value="HET"/>
</dbReference>
<protein>
    <recommendedName>
        <fullName evidence="1">Heterokaryon incompatibility domain-containing protein</fullName>
    </recommendedName>
</protein>
<reference evidence="2 3" key="1">
    <citation type="submission" date="2017-06" db="EMBL/GenBank/DDBJ databases">
        <title>Comparative genomic analysis of Ambrosia Fusariam Clade fungi.</title>
        <authorList>
            <person name="Stajich J.E."/>
            <person name="Carrillo J."/>
            <person name="Kijimoto T."/>
            <person name="Eskalen A."/>
            <person name="O'Donnell K."/>
            <person name="Kasson M."/>
        </authorList>
    </citation>
    <scope>NUCLEOTIDE SEQUENCE [LARGE SCALE GENOMIC DNA]</scope>
    <source>
        <strain evidence="2 3">NRRL62606</strain>
    </source>
</reference>
<feature type="domain" description="Heterokaryon incompatibility" evidence="1">
    <location>
        <begin position="2"/>
        <end position="106"/>
    </location>
</feature>
<dbReference type="PANTHER" id="PTHR33112">
    <property type="entry name" value="DOMAIN PROTEIN, PUTATIVE-RELATED"/>
    <property type="match status" value="1"/>
</dbReference>